<reference evidence="2 3" key="1">
    <citation type="submission" date="2016-10" db="EMBL/GenBank/DDBJ databases">
        <authorList>
            <person name="de Groot N.N."/>
        </authorList>
    </citation>
    <scope>NUCLEOTIDE SEQUENCE [LARGE SCALE GENOMIC DNA]</scope>
    <source>
        <strain evidence="2 3">DSM 17862</strain>
    </source>
</reference>
<dbReference type="InterPro" id="IPR036812">
    <property type="entry name" value="NAD(P)_OxRdtase_dom_sf"/>
</dbReference>
<dbReference type="PANTHER" id="PTHR43364:SF1">
    <property type="entry name" value="OXIDOREDUCTASE YDHF"/>
    <property type="match status" value="1"/>
</dbReference>
<dbReference type="InterPro" id="IPR050523">
    <property type="entry name" value="AKR_Detox_Biosynth"/>
</dbReference>
<evidence type="ECO:0000313" key="2">
    <source>
        <dbReference type="EMBL" id="SET34522.1"/>
    </source>
</evidence>
<dbReference type="OrthoDB" id="9768793at2"/>
<organism evidence="2 3">
    <name type="scientific">Paracoccus homiensis</name>
    <dbReference type="NCBI Taxonomy" id="364199"/>
    <lineage>
        <taxon>Bacteria</taxon>
        <taxon>Pseudomonadati</taxon>
        <taxon>Pseudomonadota</taxon>
        <taxon>Alphaproteobacteria</taxon>
        <taxon>Rhodobacterales</taxon>
        <taxon>Paracoccaceae</taxon>
        <taxon>Paracoccus</taxon>
    </lineage>
</organism>
<dbReference type="Proteomes" id="UP000199180">
    <property type="component" value="Unassembled WGS sequence"/>
</dbReference>
<protein>
    <submittedName>
        <fullName evidence="2">Predicted oxidoreductase</fullName>
    </submittedName>
</protein>
<dbReference type="RefSeq" id="WP_090733888.1">
    <property type="nucleotide sequence ID" value="NZ_FOHO01000004.1"/>
</dbReference>
<evidence type="ECO:0000259" key="1">
    <source>
        <dbReference type="Pfam" id="PF00248"/>
    </source>
</evidence>
<dbReference type="AlphaFoldDB" id="A0A1I0DPP8"/>
<dbReference type="PROSITE" id="PS00062">
    <property type="entry name" value="ALDOKETO_REDUCTASE_2"/>
    <property type="match status" value="1"/>
</dbReference>
<dbReference type="InterPro" id="IPR018170">
    <property type="entry name" value="Aldo/ket_reductase_CS"/>
</dbReference>
<dbReference type="SUPFAM" id="SSF51430">
    <property type="entry name" value="NAD(P)-linked oxidoreductase"/>
    <property type="match status" value="1"/>
</dbReference>
<sequence>MDITTTPTTDRVQIAEGLSFSRLVYGMWRIGDDADTSASHVRAKIDACLDQGITTLDQADIYGDYTAESILGQALKADTALRQKVELVTKCDIVAPIGKYSDAPCKYYDTSKAHIDASVENSLKDLGTDYLDLLLIHRPDPLMDAEETGAALDALVASGKVRAVGVSNFRPWDVQLLQSAMSTRLATNQIEISLARIAPFTDGDLAFHQRRQDPIMAWSPLGGGSLMQGDGEVARRMDVLAQEYGVDRAAIAIAFLLRHPATILPVLGTNALDRIARIGDAAKVQLTRVQWFQLYEAALGHEVA</sequence>
<dbReference type="InterPro" id="IPR020471">
    <property type="entry name" value="AKR"/>
</dbReference>
<name>A0A1I0DPP8_9RHOB</name>
<accession>A0A1I0DPP8</accession>
<dbReference type="STRING" id="364199.SAMN04489858_104246"/>
<dbReference type="EMBL" id="FOHO01000004">
    <property type="protein sequence ID" value="SET34522.1"/>
    <property type="molecule type" value="Genomic_DNA"/>
</dbReference>
<dbReference type="GO" id="GO:0005829">
    <property type="term" value="C:cytosol"/>
    <property type="evidence" value="ECO:0007669"/>
    <property type="project" value="TreeGrafter"/>
</dbReference>
<dbReference type="Pfam" id="PF00248">
    <property type="entry name" value="Aldo_ket_red"/>
    <property type="match status" value="1"/>
</dbReference>
<evidence type="ECO:0000313" key="3">
    <source>
        <dbReference type="Proteomes" id="UP000199180"/>
    </source>
</evidence>
<dbReference type="CDD" id="cd19092">
    <property type="entry name" value="AKR_BsYcsN_EcYdhF-like"/>
    <property type="match status" value="1"/>
</dbReference>
<proteinExistence type="predicted"/>
<feature type="domain" description="NADP-dependent oxidoreductase" evidence="1">
    <location>
        <begin position="22"/>
        <end position="294"/>
    </location>
</feature>
<dbReference type="GO" id="GO:0016491">
    <property type="term" value="F:oxidoreductase activity"/>
    <property type="evidence" value="ECO:0007669"/>
    <property type="project" value="InterPro"/>
</dbReference>
<gene>
    <name evidence="2" type="ORF">SAMN04489858_104246</name>
</gene>
<dbReference type="InterPro" id="IPR023210">
    <property type="entry name" value="NADP_OxRdtase_dom"/>
</dbReference>
<dbReference type="PANTHER" id="PTHR43364">
    <property type="entry name" value="NADH-SPECIFIC METHYLGLYOXAL REDUCTASE-RELATED"/>
    <property type="match status" value="1"/>
</dbReference>
<dbReference type="Gene3D" id="3.20.20.100">
    <property type="entry name" value="NADP-dependent oxidoreductase domain"/>
    <property type="match status" value="1"/>
</dbReference>
<keyword evidence="3" id="KW-1185">Reference proteome</keyword>
<dbReference type="PRINTS" id="PR00069">
    <property type="entry name" value="ALDKETRDTASE"/>
</dbReference>